<evidence type="ECO:0000313" key="2">
    <source>
        <dbReference type="EMBL" id="MBR7617963.1"/>
    </source>
</evidence>
<organism evidence="2 3">
    <name type="scientific">Phenylobacterium glaciei</name>
    <dbReference type="NCBI Taxonomy" id="2803784"/>
    <lineage>
        <taxon>Bacteria</taxon>
        <taxon>Pseudomonadati</taxon>
        <taxon>Pseudomonadota</taxon>
        <taxon>Alphaproteobacteria</taxon>
        <taxon>Caulobacterales</taxon>
        <taxon>Caulobacteraceae</taxon>
        <taxon>Phenylobacterium</taxon>
    </lineage>
</organism>
<comment type="caution">
    <text evidence="2">The sequence shown here is derived from an EMBL/GenBank/DDBJ whole genome shotgun (WGS) entry which is preliminary data.</text>
</comment>
<accession>A0A941D074</accession>
<keyword evidence="1" id="KW-0812">Transmembrane</keyword>
<proteinExistence type="predicted"/>
<keyword evidence="3" id="KW-1185">Reference proteome</keyword>
<dbReference type="AlphaFoldDB" id="A0A941D074"/>
<keyword evidence="1" id="KW-0472">Membrane</keyword>
<dbReference type="EMBL" id="JAGSGD010000001">
    <property type="protein sequence ID" value="MBR7617963.1"/>
    <property type="molecule type" value="Genomic_DNA"/>
</dbReference>
<evidence type="ECO:0000256" key="1">
    <source>
        <dbReference type="SAM" id="Phobius"/>
    </source>
</evidence>
<protein>
    <submittedName>
        <fullName evidence="2">Uncharacterized protein</fullName>
    </submittedName>
</protein>
<sequence>MDIDDFVKLPARQAAELYSAARDAGDDAEASRLHQAYFEAHRVRLSADRQVAEAMVVRPPPNTGAARSAAHQRSTIRRVGIVLTALGVAFAMFSMAAGIGGTGLAFGLAFTSTGFMLWLVGVVEDRLIEIRQAVATGPTWAAVGAPHEAPRGP</sequence>
<dbReference type="Proteomes" id="UP000622580">
    <property type="component" value="Unassembled WGS sequence"/>
</dbReference>
<feature type="transmembrane region" description="Helical" evidence="1">
    <location>
        <begin position="79"/>
        <end position="99"/>
    </location>
</feature>
<dbReference type="RefSeq" id="WP_215337616.1">
    <property type="nucleotide sequence ID" value="NZ_JAGSGD010000001.1"/>
</dbReference>
<evidence type="ECO:0000313" key="3">
    <source>
        <dbReference type="Proteomes" id="UP000622580"/>
    </source>
</evidence>
<name>A0A941D074_9CAUL</name>
<feature type="transmembrane region" description="Helical" evidence="1">
    <location>
        <begin position="105"/>
        <end position="123"/>
    </location>
</feature>
<reference evidence="2" key="1">
    <citation type="submission" date="2021-04" db="EMBL/GenBank/DDBJ databases">
        <title>Draft genome assembly of strain Phenylobacterium sp. 20VBR1 using MiniION and Illumina platforms.</title>
        <authorList>
            <person name="Thomas F.A."/>
            <person name="Krishnan K.P."/>
            <person name="Sinha R.K."/>
        </authorList>
    </citation>
    <scope>NUCLEOTIDE SEQUENCE</scope>
    <source>
        <strain evidence="2">20VBR1</strain>
    </source>
</reference>
<keyword evidence="1" id="KW-1133">Transmembrane helix</keyword>
<gene>
    <name evidence="2" type="ORF">JKL49_01065</name>
</gene>